<keyword evidence="7" id="KW-1185">Reference proteome</keyword>
<dbReference type="InterPro" id="IPR032675">
    <property type="entry name" value="LRR_dom_sf"/>
</dbReference>
<evidence type="ECO:0000256" key="1">
    <source>
        <dbReference type="ARBA" id="ARBA00022614"/>
    </source>
</evidence>
<dbReference type="SMART" id="SM00369">
    <property type="entry name" value="LRR_TYP"/>
    <property type="match status" value="3"/>
</dbReference>
<sequence length="858" mass="90390">MRIDHAWVCSRILLPDSADTSQIRSLVLPGIHDEKVTELGDALDAFTGIEVLDLSRNALTSIDPLASSSFPHLRKLNLYYNRLPDLDALAPLAALPALRELDLRLNPVSKVAPSYRLRVIAAFPNLTRLDERDVRESERRAAARLAPPTPAPVSPPLQTRTATASRTSRISRPHPPPSPSLLSALIESPTPAPRQALPPAPSSTQRALVFVPSPRRTGPVPREPVDDVVDALMDVLANGPQSASALRAQFKSALLCHIDSLGQPPPSAMASAPPAANAEALCAEIDHLQAAAAREKAHSAQLSATVEALNRQIAALTTELERAAVARDDMHAATAMLKEAHAALLANNEALLERVAAQDAAAEANAAAWKANFDELVALIPDGRGAQAEDEEGRSEGAVGGPEAAGAGEAQSGAESGPGSRPHGLAEYSSVLDSDELSVAEIEFVQAPNQAQQRWGKGSGNIPLNDSQASQASTGAGRGRATSAGCSSSMAHHGSIDFSSTVATLSERTRVYDDAVDGGTSSCGRLGSSTPAMIFERTVEAEADDDPGVLTVVSAMRTPRSPRSARSSPRSAPRTPRSPRSAGASRELVFERSVESSWVGDDDDLDDPASIVFERSVELVRHRAARRSEDTDSDISDADGVFERSVQHDSVSVASMPPAHSTPPRAGHLAPVSEQQLSLEEALAIIRNAKKAALPARLSPHCRSRLTIVPSPPSVVAVLEDTLPGKCRLQFGLLAAYVDGGVACVRDETGFAWFEATLLSVTDARSSQWQAPRLPLADMVTPAQAAELTMHVRIVSRVKAVVDAVGLVPLTELASRSPKASVSAPPSLHFSALLRLPGRLPPAVLGSVAGALELHTIG</sequence>
<dbReference type="PANTHER" id="PTHR23311:SF5">
    <property type="entry name" value="CENTROSOMAL PROTEIN OF 72 KDA"/>
    <property type="match status" value="1"/>
</dbReference>
<protein>
    <submittedName>
        <fullName evidence="6">Uncharacterized protein</fullName>
    </submittedName>
</protein>
<dbReference type="Pfam" id="PF14580">
    <property type="entry name" value="LRR_9"/>
    <property type="match status" value="1"/>
</dbReference>
<name>A0A0L0DTC4_THETB</name>
<dbReference type="RefSeq" id="XP_013761603.1">
    <property type="nucleotide sequence ID" value="XM_013906149.1"/>
</dbReference>
<dbReference type="InterPro" id="IPR003591">
    <property type="entry name" value="Leu-rich_rpt_typical-subtyp"/>
</dbReference>
<proteinExistence type="predicted"/>
<feature type="region of interest" description="Disordered" evidence="5">
    <location>
        <begin position="553"/>
        <end position="588"/>
    </location>
</feature>
<feature type="compositionally biased region" description="Low complexity" evidence="5">
    <location>
        <begin position="401"/>
        <end position="420"/>
    </location>
</feature>
<feature type="region of interest" description="Disordered" evidence="5">
    <location>
        <begin position="449"/>
        <end position="492"/>
    </location>
</feature>
<evidence type="ECO:0000256" key="2">
    <source>
        <dbReference type="ARBA" id="ARBA00022737"/>
    </source>
</evidence>
<feature type="compositionally biased region" description="Low complexity" evidence="5">
    <location>
        <begin position="554"/>
        <end position="586"/>
    </location>
</feature>
<keyword evidence="3 4" id="KW-0175">Coiled coil</keyword>
<feature type="compositionally biased region" description="Low complexity" evidence="5">
    <location>
        <begin position="467"/>
        <end position="489"/>
    </location>
</feature>
<evidence type="ECO:0000313" key="6">
    <source>
        <dbReference type="EMBL" id="KNC54703.1"/>
    </source>
</evidence>
<feature type="region of interest" description="Disordered" evidence="5">
    <location>
        <begin position="385"/>
        <end position="426"/>
    </location>
</feature>
<feature type="coiled-coil region" evidence="4">
    <location>
        <begin position="299"/>
        <end position="326"/>
    </location>
</feature>
<feature type="compositionally biased region" description="Low complexity" evidence="5">
    <location>
        <begin position="180"/>
        <end position="189"/>
    </location>
</feature>
<dbReference type="Gene3D" id="3.80.10.10">
    <property type="entry name" value="Ribonuclease Inhibitor"/>
    <property type="match status" value="1"/>
</dbReference>
<feature type="compositionally biased region" description="Pro residues" evidence="5">
    <location>
        <begin position="190"/>
        <end position="201"/>
    </location>
</feature>
<dbReference type="Proteomes" id="UP000054408">
    <property type="component" value="Unassembled WGS sequence"/>
</dbReference>
<reference evidence="6 7" key="1">
    <citation type="submission" date="2010-05" db="EMBL/GenBank/DDBJ databases">
        <title>The Genome Sequence of Thecamonas trahens ATCC 50062.</title>
        <authorList>
            <consortium name="The Broad Institute Genome Sequencing Platform"/>
            <person name="Russ C."/>
            <person name="Cuomo C."/>
            <person name="Shea T."/>
            <person name="Young S.K."/>
            <person name="Zeng Q."/>
            <person name="Koehrsen M."/>
            <person name="Haas B."/>
            <person name="Borodovsky M."/>
            <person name="Guigo R."/>
            <person name="Alvarado L."/>
            <person name="Berlin A."/>
            <person name="Bochicchio J."/>
            <person name="Borenstein D."/>
            <person name="Chapman S."/>
            <person name="Chen Z."/>
            <person name="Freedman E."/>
            <person name="Gellesch M."/>
            <person name="Goldberg J."/>
            <person name="Griggs A."/>
            <person name="Gujja S."/>
            <person name="Heilman E."/>
            <person name="Heiman D."/>
            <person name="Hepburn T."/>
            <person name="Howarth C."/>
            <person name="Jen D."/>
            <person name="Larson L."/>
            <person name="Mehta T."/>
            <person name="Park D."/>
            <person name="Pearson M."/>
            <person name="Roberts A."/>
            <person name="Saif S."/>
            <person name="Shenoy N."/>
            <person name="Sisk P."/>
            <person name="Stolte C."/>
            <person name="Sykes S."/>
            <person name="Thomson T."/>
            <person name="Walk T."/>
            <person name="White J."/>
            <person name="Yandava C."/>
            <person name="Burger G."/>
            <person name="Gray M.W."/>
            <person name="Holland P.W.H."/>
            <person name="King N."/>
            <person name="Lang F.B.F."/>
            <person name="Roger A.J."/>
            <person name="Ruiz-Trillo I."/>
            <person name="Lander E."/>
            <person name="Nusbaum C."/>
        </authorList>
    </citation>
    <scope>NUCLEOTIDE SEQUENCE [LARGE SCALE GENOMIC DNA]</scope>
    <source>
        <strain evidence="6 7">ATCC 50062</strain>
    </source>
</reference>
<dbReference type="InterPro" id="IPR001611">
    <property type="entry name" value="Leu-rich_rpt"/>
</dbReference>
<organism evidence="6 7">
    <name type="scientific">Thecamonas trahens ATCC 50062</name>
    <dbReference type="NCBI Taxonomy" id="461836"/>
    <lineage>
        <taxon>Eukaryota</taxon>
        <taxon>Apusozoa</taxon>
        <taxon>Apusomonadida</taxon>
        <taxon>Apusomonadidae</taxon>
        <taxon>Thecamonas</taxon>
    </lineage>
</organism>
<dbReference type="PANTHER" id="PTHR23311">
    <property type="entry name" value="HEAT SHOCK REGULATED 2"/>
    <property type="match status" value="1"/>
</dbReference>
<dbReference type="STRING" id="461836.A0A0L0DTC4"/>
<dbReference type="PROSITE" id="PS51450">
    <property type="entry name" value="LRR"/>
    <property type="match status" value="2"/>
</dbReference>
<dbReference type="AlphaFoldDB" id="A0A0L0DTC4"/>
<dbReference type="OrthoDB" id="676979at2759"/>
<dbReference type="EMBL" id="GL349438">
    <property type="protein sequence ID" value="KNC54703.1"/>
    <property type="molecule type" value="Genomic_DNA"/>
</dbReference>
<keyword evidence="1" id="KW-0433">Leucine-rich repeat</keyword>
<evidence type="ECO:0000256" key="5">
    <source>
        <dbReference type="SAM" id="MobiDB-lite"/>
    </source>
</evidence>
<dbReference type="GeneID" id="25561299"/>
<dbReference type="InterPro" id="IPR055320">
    <property type="entry name" value="CEP72-like"/>
</dbReference>
<dbReference type="SUPFAM" id="SSF52058">
    <property type="entry name" value="L domain-like"/>
    <property type="match status" value="1"/>
</dbReference>
<evidence type="ECO:0000313" key="7">
    <source>
        <dbReference type="Proteomes" id="UP000054408"/>
    </source>
</evidence>
<evidence type="ECO:0000256" key="3">
    <source>
        <dbReference type="ARBA" id="ARBA00023054"/>
    </source>
</evidence>
<feature type="region of interest" description="Disordered" evidence="5">
    <location>
        <begin position="133"/>
        <end position="222"/>
    </location>
</feature>
<keyword evidence="2" id="KW-0677">Repeat</keyword>
<gene>
    <name evidence="6" type="ORF">AMSG_01553</name>
</gene>
<evidence type="ECO:0000256" key="4">
    <source>
        <dbReference type="SAM" id="Coils"/>
    </source>
</evidence>
<feature type="compositionally biased region" description="Low complexity" evidence="5">
    <location>
        <begin position="159"/>
        <end position="170"/>
    </location>
</feature>
<accession>A0A0L0DTC4</accession>